<proteinExistence type="predicted"/>
<dbReference type="PANTHER" id="PTHR46797:SF24">
    <property type="entry name" value="DNA-BINDING PHAGE PROTEIN"/>
    <property type="match status" value="1"/>
</dbReference>
<evidence type="ECO:0000256" key="1">
    <source>
        <dbReference type="ARBA" id="ARBA00023125"/>
    </source>
</evidence>
<feature type="domain" description="HTH cro/C1-type" evidence="2">
    <location>
        <begin position="12"/>
        <end position="66"/>
    </location>
</feature>
<dbReference type="EMBL" id="JARULN010000004">
    <property type="protein sequence ID" value="MDG5753661.1"/>
    <property type="molecule type" value="Genomic_DNA"/>
</dbReference>
<sequence>MKEISKLIGERIRYYRKQNGLNQEELAFKSSLHPTSIGRIERGEMTLSIDNLAKITVALNISLEEFFSLIDPQDQYTNDILTEVVLLLSRKSTVEQKKALQILKLVFDMTDSL</sequence>
<dbReference type="CDD" id="cd00093">
    <property type="entry name" value="HTH_XRE"/>
    <property type="match status" value="1"/>
</dbReference>
<evidence type="ECO:0000313" key="3">
    <source>
        <dbReference type="EMBL" id="MDG5753661.1"/>
    </source>
</evidence>
<comment type="caution">
    <text evidence="3">The sequence shown here is derived from an EMBL/GenBank/DDBJ whole genome shotgun (WGS) entry which is preliminary data.</text>
</comment>
<reference evidence="3 4" key="1">
    <citation type="submission" date="2023-04" db="EMBL/GenBank/DDBJ databases">
        <title>Ectobacillus antri isolated from activated sludge.</title>
        <authorList>
            <person name="Yan P."/>
            <person name="Liu X."/>
        </authorList>
    </citation>
    <scope>NUCLEOTIDE SEQUENCE [LARGE SCALE GENOMIC DNA]</scope>
    <source>
        <strain evidence="3 4">C18H</strain>
    </source>
</reference>
<name>A0ABT6H2N2_9BACI</name>
<dbReference type="InterPro" id="IPR010982">
    <property type="entry name" value="Lambda_DNA-bd_dom_sf"/>
</dbReference>
<dbReference type="PROSITE" id="PS50943">
    <property type="entry name" value="HTH_CROC1"/>
    <property type="match status" value="1"/>
</dbReference>
<organism evidence="3 4">
    <name type="scientific">Ectobacillus antri</name>
    <dbReference type="NCBI Taxonomy" id="2486280"/>
    <lineage>
        <taxon>Bacteria</taxon>
        <taxon>Bacillati</taxon>
        <taxon>Bacillota</taxon>
        <taxon>Bacilli</taxon>
        <taxon>Bacillales</taxon>
        <taxon>Bacillaceae</taxon>
        <taxon>Ectobacillus</taxon>
    </lineage>
</organism>
<evidence type="ECO:0000259" key="2">
    <source>
        <dbReference type="PROSITE" id="PS50943"/>
    </source>
</evidence>
<dbReference type="Proteomes" id="UP001218246">
    <property type="component" value="Unassembled WGS sequence"/>
</dbReference>
<dbReference type="RefSeq" id="WP_278018517.1">
    <property type="nucleotide sequence ID" value="NZ_JARRRY010000018.1"/>
</dbReference>
<protein>
    <submittedName>
        <fullName evidence="3">Helix-turn-helix transcriptional regulator</fullName>
    </submittedName>
</protein>
<dbReference type="SUPFAM" id="SSF47413">
    <property type="entry name" value="lambda repressor-like DNA-binding domains"/>
    <property type="match status" value="1"/>
</dbReference>
<dbReference type="SMART" id="SM00530">
    <property type="entry name" value="HTH_XRE"/>
    <property type="match status" value="1"/>
</dbReference>
<dbReference type="Pfam" id="PF01381">
    <property type="entry name" value="HTH_3"/>
    <property type="match status" value="1"/>
</dbReference>
<dbReference type="InterPro" id="IPR050807">
    <property type="entry name" value="TransReg_Diox_bact_type"/>
</dbReference>
<keyword evidence="4" id="KW-1185">Reference proteome</keyword>
<accession>A0ABT6H2N2</accession>
<dbReference type="Gene3D" id="1.10.260.40">
    <property type="entry name" value="lambda repressor-like DNA-binding domains"/>
    <property type="match status" value="1"/>
</dbReference>
<keyword evidence="1" id="KW-0238">DNA-binding</keyword>
<gene>
    <name evidence="3" type="ORF">P6P90_06685</name>
</gene>
<evidence type="ECO:0000313" key="4">
    <source>
        <dbReference type="Proteomes" id="UP001218246"/>
    </source>
</evidence>
<dbReference type="PANTHER" id="PTHR46797">
    <property type="entry name" value="HTH-TYPE TRANSCRIPTIONAL REGULATOR"/>
    <property type="match status" value="1"/>
</dbReference>
<dbReference type="InterPro" id="IPR001387">
    <property type="entry name" value="Cro/C1-type_HTH"/>
</dbReference>